<dbReference type="AlphaFoldDB" id="A0A1W1C7F2"/>
<evidence type="ECO:0000256" key="1">
    <source>
        <dbReference type="SAM" id="Phobius"/>
    </source>
</evidence>
<feature type="transmembrane region" description="Helical" evidence="1">
    <location>
        <begin position="62"/>
        <end position="89"/>
    </location>
</feature>
<keyword evidence="1" id="KW-1133">Transmembrane helix</keyword>
<keyword evidence="1" id="KW-0472">Membrane</keyword>
<sequence>MQVKNFRDQMYDDPYMREAVVIIKEKAKEKRKIHKHTPDKPVEVLFKRRSINEFLPDGNEDITILTLFTLLPYFTGIIFAFIVIAGGSITRLISLSKYHSFGLLWAVGYEILAFLLLSWIIKIFIFSFFPEKEVEVKPKSRFSKKR</sequence>
<keyword evidence="1" id="KW-0812">Transmembrane</keyword>
<dbReference type="EMBL" id="FPHG01000048">
    <property type="protein sequence ID" value="SFV61675.1"/>
    <property type="molecule type" value="Genomic_DNA"/>
</dbReference>
<accession>A0A1W1C7F2</accession>
<name>A0A1W1C7F2_9ZZZZ</name>
<proteinExistence type="predicted"/>
<gene>
    <name evidence="2" type="ORF">MNB_SV-9-1488</name>
</gene>
<protein>
    <submittedName>
        <fullName evidence="2">Uncharacterized protein</fullName>
    </submittedName>
</protein>
<evidence type="ECO:0000313" key="2">
    <source>
        <dbReference type="EMBL" id="SFV61675.1"/>
    </source>
</evidence>
<organism evidence="2">
    <name type="scientific">hydrothermal vent metagenome</name>
    <dbReference type="NCBI Taxonomy" id="652676"/>
    <lineage>
        <taxon>unclassified sequences</taxon>
        <taxon>metagenomes</taxon>
        <taxon>ecological metagenomes</taxon>
    </lineage>
</organism>
<feature type="transmembrane region" description="Helical" evidence="1">
    <location>
        <begin position="101"/>
        <end position="129"/>
    </location>
</feature>
<reference evidence="2" key="1">
    <citation type="submission" date="2016-10" db="EMBL/GenBank/DDBJ databases">
        <authorList>
            <person name="de Groot N.N."/>
        </authorList>
    </citation>
    <scope>NUCLEOTIDE SEQUENCE</scope>
</reference>